<accession>A0A8T2R638</accession>
<dbReference type="Proteomes" id="UP000825935">
    <property type="component" value="Chromosome 29"/>
</dbReference>
<gene>
    <name evidence="1" type="ORF">KP509_29G008500</name>
</gene>
<dbReference type="AlphaFoldDB" id="A0A8T2R638"/>
<name>A0A8T2R638_CERRI</name>
<proteinExistence type="predicted"/>
<dbReference type="EMBL" id="CM035434">
    <property type="protein sequence ID" value="KAH7291254.1"/>
    <property type="molecule type" value="Genomic_DNA"/>
</dbReference>
<comment type="caution">
    <text evidence="1">The sequence shown here is derived from an EMBL/GenBank/DDBJ whole genome shotgun (WGS) entry which is preliminary data.</text>
</comment>
<reference evidence="1" key="1">
    <citation type="submission" date="2021-08" db="EMBL/GenBank/DDBJ databases">
        <title>WGS assembly of Ceratopteris richardii.</title>
        <authorList>
            <person name="Marchant D.B."/>
            <person name="Chen G."/>
            <person name="Jenkins J."/>
            <person name="Shu S."/>
            <person name="Leebens-Mack J."/>
            <person name="Grimwood J."/>
            <person name="Schmutz J."/>
            <person name="Soltis P."/>
            <person name="Soltis D."/>
            <person name="Chen Z.-H."/>
        </authorList>
    </citation>
    <scope>NUCLEOTIDE SEQUENCE</scope>
    <source>
        <strain evidence="1">Whitten #5841</strain>
        <tissue evidence="1">Leaf</tissue>
    </source>
</reference>
<protein>
    <submittedName>
        <fullName evidence="1">Uncharacterized protein</fullName>
    </submittedName>
</protein>
<keyword evidence="2" id="KW-1185">Reference proteome</keyword>
<evidence type="ECO:0000313" key="1">
    <source>
        <dbReference type="EMBL" id="KAH7291254.1"/>
    </source>
</evidence>
<evidence type="ECO:0000313" key="2">
    <source>
        <dbReference type="Proteomes" id="UP000825935"/>
    </source>
</evidence>
<sequence length="138" mass="15842">MWTTSSWFLKIQIFPSWISLLSPEDLEITCGILLLLYNYVGDFILVFKDSIYSHHGFHNCDADLSPRILFSLLFVGTTMLIQQLLAETTTLFHELVVHLLLQLEAFFPFQMCDPGGPQHLLWMLSSPCTNLPYLAQFA</sequence>
<organism evidence="1 2">
    <name type="scientific">Ceratopteris richardii</name>
    <name type="common">Triangle waterfern</name>
    <dbReference type="NCBI Taxonomy" id="49495"/>
    <lineage>
        <taxon>Eukaryota</taxon>
        <taxon>Viridiplantae</taxon>
        <taxon>Streptophyta</taxon>
        <taxon>Embryophyta</taxon>
        <taxon>Tracheophyta</taxon>
        <taxon>Polypodiopsida</taxon>
        <taxon>Polypodiidae</taxon>
        <taxon>Polypodiales</taxon>
        <taxon>Pteridineae</taxon>
        <taxon>Pteridaceae</taxon>
        <taxon>Parkerioideae</taxon>
        <taxon>Ceratopteris</taxon>
    </lineage>
</organism>